<accession>A0A1J4JHI6</accession>
<gene>
    <name evidence="1" type="ORF">TRFO_09055</name>
</gene>
<reference evidence="1" key="1">
    <citation type="submission" date="2016-10" db="EMBL/GenBank/DDBJ databases">
        <authorList>
            <person name="Benchimol M."/>
            <person name="Almeida L.G."/>
            <person name="Vasconcelos A.T."/>
            <person name="Perreira-Neves A."/>
            <person name="Rosa I.A."/>
            <person name="Tasca T."/>
            <person name="Bogo M.R."/>
            <person name="de Souza W."/>
        </authorList>
    </citation>
    <scope>NUCLEOTIDE SEQUENCE [LARGE SCALE GENOMIC DNA]</scope>
    <source>
        <strain evidence="1">K</strain>
    </source>
</reference>
<dbReference type="RefSeq" id="XP_068351322.1">
    <property type="nucleotide sequence ID" value="XM_068494655.1"/>
</dbReference>
<evidence type="ECO:0008006" key="3">
    <source>
        <dbReference type="Google" id="ProtNLM"/>
    </source>
</evidence>
<dbReference type="SUPFAM" id="SSF49785">
    <property type="entry name" value="Galactose-binding domain-like"/>
    <property type="match status" value="1"/>
</dbReference>
<sequence length="436" mass="50692">MINTLALGQRAIKGVLSSNWAPEFTFKFVLTDDDDFQIKTNMIKACFLSSKVCHNLNSDPTIDSIKIEIKKVSKKMIRNFFQLIDDELKLELNASNSETYFEIAQALGTEDIIEELNKIYDSNEKLSINNAIHRLTRKMHSKQNYSAELSLCAQNLTSLVLTDSFGCFFDREKFEILREILEVYSTIAGDPQHEHSIFTYLYENFESKEFLELASYLHLKLLHGEDISYMMQRLSEDNICSQTIQALKIFFGSETNQLMTTSSKCTKVVRMMPFTGIFDKLRNDYGGNPEKTKVIEIITTDSSRFPVSNALNYNDKTCFYNKMKSIEHTYIIFNFKSFKVSISGYELKTRIANQRYNFPKSWLIQGSNDMHSWTTLDQKNHCYDLEGANKSKYFQVKMNQQEKFQYIKYQQLSNFGGYNEQNQISLAAIEFYGNIY</sequence>
<dbReference type="GeneID" id="94829359"/>
<comment type="caution">
    <text evidence="1">The sequence shown here is derived from an EMBL/GenBank/DDBJ whole genome shotgun (WGS) entry which is preliminary data.</text>
</comment>
<dbReference type="VEuPathDB" id="TrichDB:TRFO_09055"/>
<evidence type="ECO:0000313" key="1">
    <source>
        <dbReference type="EMBL" id="OHS98185.1"/>
    </source>
</evidence>
<evidence type="ECO:0000313" key="2">
    <source>
        <dbReference type="Proteomes" id="UP000179807"/>
    </source>
</evidence>
<dbReference type="Proteomes" id="UP000179807">
    <property type="component" value="Unassembled WGS sequence"/>
</dbReference>
<dbReference type="InterPro" id="IPR008979">
    <property type="entry name" value="Galactose-bd-like_sf"/>
</dbReference>
<dbReference type="Gene3D" id="2.60.120.260">
    <property type="entry name" value="Galactose-binding domain-like"/>
    <property type="match status" value="1"/>
</dbReference>
<organism evidence="1 2">
    <name type="scientific">Tritrichomonas foetus</name>
    <dbReference type="NCBI Taxonomy" id="1144522"/>
    <lineage>
        <taxon>Eukaryota</taxon>
        <taxon>Metamonada</taxon>
        <taxon>Parabasalia</taxon>
        <taxon>Tritrichomonadida</taxon>
        <taxon>Tritrichomonadidae</taxon>
        <taxon>Tritrichomonas</taxon>
    </lineage>
</organism>
<keyword evidence="2" id="KW-1185">Reference proteome</keyword>
<protein>
    <recommendedName>
        <fullName evidence="3">BACK domain-containing protein</fullName>
    </recommendedName>
</protein>
<proteinExistence type="predicted"/>
<dbReference type="EMBL" id="MLAK01001071">
    <property type="protein sequence ID" value="OHS98185.1"/>
    <property type="molecule type" value="Genomic_DNA"/>
</dbReference>
<dbReference type="AlphaFoldDB" id="A0A1J4JHI6"/>
<name>A0A1J4JHI6_9EUKA</name>